<evidence type="ECO:0000313" key="8">
    <source>
        <dbReference type="Proteomes" id="UP000254191"/>
    </source>
</evidence>
<keyword evidence="5" id="KW-0472">Membrane</keyword>
<evidence type="ECO:0000256" key="5">
    <source>
        <dbReference type="ARBA" id="ARBA00023136"/>
    </source>
</evidence>
<keyword evidence="6" id="KW-0973">c-di-GMP</keyword>
<feature type="signal peptide" evidence="6">
    <location>
        <begin position="1"/>
        <end position="19"/>
    </location>
</feature>
<comment type="similarity">
    <text evidence="6">Belongs to the AcsB/BcsB family.</text>
</comment>
<keyword evidence="6" id="KW-0135">Cellulose biosynthesis</keyword>
<sequence>MKKYFLLFALLMLSGLAYSDDEKEVPAVITEQPFIKVEEEKVTLTSPDQIIPSRQETRLFATTAPTYGALKLQGASPDGYLEFGVRSDEYVSQAILDLEFTPSPSLLPIESHLNIYLNDEIMGVIPLKKEDLGHKNHITLPLDPRFIQDFNHLKFTFIGHYREICENQANTTLWLDISKNSQTASHLSIIEIE</sequence>
<evidence type="ECO:0000256" key="2">
    <source>
        <dbReference type="ARBA" id="ARBA00022475"/>
    </source>
</evidence>
<dbReference type="GO" id="GO:0006011">
    <property type="term" value="P:UDP-alpha-D-glucose metabolic process"/>
    <property type="evidence" value="ECO:0007669"/>
    <property type="project" value="InterPro"/>
</dbReference>
<keyword evidence="2 6" id="KW-1003">Cell membrane</keyword>
<dbReference type="Proteomes" id="UP000254191">
    <property type="component" value="Unassembled WGS sequence"/>
</dbReference>
<comment type="subunit">
    <text evidence="6">Tightly associated with the cellulose synthase catalytic subunit.</text>
</comment>
<evidence type="ECO:0000256" key="4">
    <source>
        <dbReference type="ARBA" id="ARBA00022989"/>
    </source>
</evidence>
<name>A0A379GEM5_PROMI</name>
<keyword evidence="6" id="KW-0732">Signal</keyword>
<comment type="subcellular location">
    <subcellularLocation>
        <location evidence="6">Cell inner membrane</location>
    </subcellularLocation>
    <subcellularLocation>
        <location evidence="1">Cell membrane</location>
        <topology evidence="1">Single-pass membrane protein</topology>
    </subcellularLocation>
</comment>
<comment type="pathway">
    <text evidence="6">Glycan metabolism; bacterial cellulose biosynthesis.</text>
</comment>
<feature type="chain" id="PRO_5016480315" description="Cyclic di-GMP-binding protein" evidence="6">
    <location>
        <begin position="20"/>
        <end position="193"/>
    </location>
</feature>
<proteinExistence type="inferred from homology"/>
<evidence type="ECO:0000256" key="6">
    <source>
        <dbReference type="RuleBase" id="RU365021"/>
    </source>
</evidence>
<evidence type="ECO:0000256" key="3">
    <source>
        <dbReference type="ARBA" id="ARBA00022692"/>
    </source>
</evidence>
<dbReference type="InterPro" id="IPR018513">
    <property type="entry name" value="Cell_synthase_bac"/>
</dbReference>
<dbReference type="EMBL" id="UGTS01000006">
    <property type="protein sequence ID" value="SUC39420.1"/>
    <property type="molecule type" value="Genomic_DNA"/>
</dbReference>
<comment type="function">
    <text evidence="6">Binds the cellulose synthase activator, bis-(3'-5') cyclic diguanylic acid (c-di-GMP).</text>
</comment>
<keyword evidence="4" id="KW-1133">Transmembrane helix</keyword>
<reference evidence="7 8" key="1">
    <citation type="submission" date="2018-06" db="EMBL/GenBank/DDBJ databases">
        <authorList>
            <consortium name="Pathogen Informatics"/>
            <person name="Doyle S."/>
        </authorList>
    </citation>
    <scope>NUCLEOTIDE SEQUENCE [LARGE SCALE GENOMIC DNA]</scope>
    <source>
        <strain evidence="7 8">NCTC11938</strain>
    </source>
</reference>
<keyword evidence="3" id="KW-0812">Transmembrane</keyword>
<dbReference type="PANTHER" id="PTHR39083:SF1">
    <property type="entry name" value="CYCLIC DI-GMP-BINDING PROTEIN"/>
    <property type="match status" value="1"/>
</dbReference>
<dbReference type="GO" id="GO:0005886">
    <property type="term" value="C:plasma membrane"/>
    <property type="evidence" value="ECO:0007669"/>
    <property type="project" value="UniProtKB-SubCell"/>
</dbReference>
<protein>
    <recommendedName>
        <fullName evidence="6">Cyclic di-GMP-binding protein</fullName>
    </recommendedName>
    <alternativeName>
        <fullName evidence="6">Cellulose synthase regulatory subunit</fullName>
    </alternativeName>
</protein>
<keyword evidence="6" id="KW-0997">Cell inner membrane</keyword>
<dbReference type="Pfam" id="PF03170">
    <property type="entry name" value="BcsB"/>
    <property type="match status" value="1"/>
</dbReference>
<evidence type="ECO:0000313" key="7">
    <source>
        <dbReference type="EMBL" id="SUC39420.1"/>
    </source>
</evidence>
<accession>A0A379GEM5</accession>
<organism evidence="7 8">
    <name type="scientific">Proteus mirabilis</name>
    <dbReference type="NCBI Taxonomy" id="584"/>
    <lineage>
        <taxon>Bacteria</taxon>
        <taxon>Pseudomonadati</taxon>
        <taxon>Pseudomonadota</taxon>
        <taxon>Gammaproteobacteria</taxon>
        <taxon>Enterobacterales</taxon>
        <taxon>Morganellaceae</taxon>
        <taxon>Proteus</taxon>
    </lineage>
</organism>
<dbReference type="PANTHER" id="PTHR39083">
    <property type="entry name" value="CYCLIC DI-GMP-BINDING PROTEIN"/>
    <property type="match status" value="1"/>
</dbReference>
<dbReference type="Gene3D" id="2.60.120.260">
    <property type="entry name" value="Galactose-binding domain-like"/>
    <property type="match status" value="1"/>
</dbReference>
<gene>
    <name evidence="7" type="primary">bcsB_3</name>
    <name evidence="7" type="ORF">NCTC11938_03710</name>
</gene>
<dbReference type="GO" id="GO:0030244">
    <property type="term" value="P:cellulose biosynthetic process"/>
    <property type="evidence" value="ECO:0007669"/>
    <property type="project" value="UniProtKB-KW"/>
</dbReference>
<dbReference type="UniPathway" id="UPA00694"/>
<dbReference type="AlphaFoldDB" id="A0A379GEM5"/>
<evidence type="ECO:0000256" key="1">
    <source>
        <dbReference type="ARBA" id="ARBA00004162"/>
    </source>
</evidence>